<keyword evidence="11" id="KW-1185">Reference proteome</keyword>
<evidence type="ECO:0000256" key="4">
    <source>
        <dbReference type="ARBA" id="ARBA00022452"/>
    </source>
</evidence>
<keyword evidence="6" id="KW-0406">Ion transport</keyword>
<proteinExistence type="inferred from homology"/>
<reference evidence="11" key="1">
    <citation type="journal article" date="2019" name="Int. J. Syst. Evol. Microbiol.">
        <title>The Global Catalogue of Microorganisms (GCM) 10K type strain sequencing project: providing services to taxonomists for standard genome sequencing and annotation.</title>
        <authorList>
            <consortium name="The Broad Institute Genomics Platform"/>
            <consortium name="The Broad Institute Genome Sequencing Center for Infectious Disease"/>
            <person name="Wu L."/>
            <person name="Ma J."/>
        </authorList>
    </citation>
    <scope>NUCLEOTIDE SEQUENCE [LARGE SCALE GENOMIC DNA]</scope>
    <source>
        <strain evidence="11">CCUG 61485</strain>
    </source>
</reference>
<evidence type="ECO:0000256" key="2">
    <source>
        <dbReference type="ARBA" id="ARBA00007055"/>
    </source>
</evidence>
<keyword evidence="3" id="KW-0813">Transport</keyword>
<comment type="similarity">
    <text evidence="2">Belongs to the porin LamB (TC 1.B.3) family.</text>
</comment>
<evidence type="ECO:0000256" key="7">
    <source>
        <dbReference type="ARBA" id="ARBA00023114"/>
    </source>
</evidence>
<comment type="subcellular location">
    <subcellularLocation>
        <location evidence="1">Cell outer membrane</location>
        <topology evidence="1">Multi-pass membrane protein</topology>
    </subcellularLocation>
</comment>
<evidence type="ECO:0000313" key="10">
    <source>
        <dbReference type="EMBL" id="MFD1314451.1"/>
    </source>
</evidence>
<comment type="caution">
    <text evidence="10">The sequence shown here is derived from an EMBL/GenBank/DDBJ whole genome shotgun (WGS) entry which is preliminary data.</text>
</comment>
<keyword evidence="4" id="KW-1134">Transmembrane beta strand</keyword>
<dbReference type="PANTHER" id="PTHR38762">
    <property type="entry name" value="CRYPTIC OUTER MEMBRANE PORIN BGLH-RELATED"/>
    <property type="match status" value="1"/>
</dbReference>
<organism evidence="10 11">
    <name type="scientific">Namhaeicola litoreus</name>
    <dbReference type="NCBI Taxonomy" id="1052145"/>
    <lineage>
        <taxon>Bacteria</taxon>
        <taxon>Pseudomonadati</taxon>
        <taxon>Bacteroidota</taxon>
        <taxon>Flavobacteriia</taxon>
        <taxon>Flavobacteriales</taxon>
        <taxon>Flavobacteriaceae</taxon>
        <taxon>Namhaeicola</taxon>
    </lineage>
</organism>
<dbReference type="RefSeq" id="WP_377176064.1">
    <property type="nucleotide sequence ID" value="NZ_JBHTMY010000002.1"/>
</dbReference>
<keyword evidence="7" id="KW-0626">Porin</keyword>
<evidence type="ECO:0000256" key="1">
    <source>
        <dbReference type="ARBA" id="ARBA00004571"/>
    </source>
</evidence>
<gene>
    <name evidence="10" type="ORF">ACFQ39_02390</name>
</gene>
<dbReference type="Pfam" id="PF02264">
    <property type="entry name" value="LamB"/>
    <property type="match status" value="1"/>
</dbReference>
<evidence type="ECO:0000256" key="5">
    <source>
        <dbReference type="ARBA" id="ARBA00022692"/>
    </source>
</evidence>
<evidence type="ECO:0000256" key="8">
    <source>
        <dbReference type="ARBA" id="ARBA00023136"/>
    </source>
</evidence>
<dbReference type="PANTHER" id="PTHR38762:SF1">
    <property type="entry name" value="CRYPTIC OUTER MEMBRANE PORIN BGLH-RELATED"/>
    <property type="match status" value="1"/>
</dbReference>
<protein>
    <submittedName>
        <fullName evidence="10">Carbohydrate porin</fullName>
    </submittedName>
</protein>
<name>A0ABW3XY07_9FLAO</name>
<dbReference type="EMBL" id="JBHTMY010000002">
    <property type="protein sequence ID" value="MFD1314451.1"/>
    <property type="molecule type" value="Genomic_DNA"/>
</dbReference>
<dbReference type="Proteomes" id="UP001597201">
    <property type="component" value="Unassembled WGS sequence"/>
</dbReference>
<keyword evidence="8" id="KW-0472">Membrane</keyword>
<accession>A0ABW3XY07</accession>
<evidence type="ECO:0000256" key="9">
    <source>
        <dbReference type="ARBA" id="ARBA00023237"/>
    </source>
</evidence>
<sequence>MPHVIHKFTIGFIFLFLFAHLNAQIAYQYVTNEKFSFGSYGRVGVDWSFENGGSIGRRLNLNNMGSIGGRLEEQDYVEIAPAFHWKPKEGDNTIINVQMRLAVYSKSIATIGNSSTSSLGGLTFAFPELFAEARNIANTGVNVWVGSRLYRGADVHIADHFYFNDHSGQGFGIEFKKTRFTALFVSSTDTTATLPPYFYLNIETGTPSAALRQRLVTAFEHDIHVKDNQHITLLGEYHRMADADSKNIEIGKDSLEVITNFPSDYGLVIGARHHIDFKKMKGSFNDFTIRYGTRIANGGDGGLSRTYATFGAPDTVSLSFKGAYSLAVVNHAVFNFSNKNTLNPYVIFTHSKGGAQSNGLSPTYFGSEVYNRKVDLTIGARNEYYFNDYFHLITELHYSQRKDGNNPWASMVKLSVAPVYVPTGERNTWARPHLRFVTSVARYNDFAQETLYSPYLQFTGSKEWGYYFGVKAEWWIF</sequence>
<keyword evidence="9" id="KW-0998">Cell outer membrane</keyword>
<evidence type="ECO:0000256" key="6">
    <source>
        <dbReference type="ARBA" id="ARBA00023065"/>
    </source>
</evidence>
<dbReference type="InterPro" id="IPR036998">
    <property type="entry name" value="Porin_LamB_sf"/>
</dbReference>
<evidence type="ECO:0000256" key="3">
    <source>
        <dbReference type="ARBA" id="ARBA00022448"/>
    </source>
</evidence>
<keyword evidence="5" id="KW-0812">Transmembrane</keyword>
<dbReference type="InterPro" id="IPR050286">
    <property type="entry name" value="G_neg_Bact_CarbUptk_Porin"/>
</dbReference>
<dbReference type="Gene3D" id="2.40.170.10">
    <property type="entry name" value="Porin, LamB type"/>
    <property type="match status" value="1"/>
</dbReference>
<dbReference type="SUPFAM" id="SSF56935">
    <property type="entry name" value="Porins"/>
    <property type="match status" value="1"/>
</dbReference>
<evidence type="ECO:0000313" key="11">
    <source>
        <dbReference type="Proteomes" id="UP001597201"/>
    </source>
</evidence>
<dbReference type="InterPro" id="IPR003192">
    <property type="entry name" value="Porin_LamB"/>
</dbReference>